<dbReference type="Gene3D" id="3.90.1720.10">
    <property type="entry name" value="endopeptidase domain like (from Nostoc punctiforme)"/>
    <property type="match status" value="1"/>
</dbReference>
<sequence length="181" mass="20443">MNIESYHEYARLLTNGNYQILRAGIKDGDILYYAGSLVERGKRKFFGAVIEGATAEEAYHVGVAKWQGRRLAIFEARVVGGVSPRPLSLRLPCYHVPACIEWDEAMNNRAWDLVGRRYSFLDVLRTWLRIKPKARGLHCSEYTDHILQIGGNPTPGACVRFAIARRRRNGCQNHEGGADAR</sequence>
<gene>
    <name evidence="1" type="ORF">BECKLPF1236B_GA0070989_11932</name>
</gene>
<proteinExistence type="predicted"/>
<protein>
    <submittedName>
        <fullName evidence="1">Uncharacterized protein</fullName>
    </submittedName>
</protein>
<accession>A0A450WSG1</accession>
<evidence type="ECO:0000313" key="1">
    <source>
        <dbReference type="EMBL" id="VFK19967.1"/>
    </source>
</evidence>
<dbReference type="SUPFAM" id="SSF54001">
    <property type="entry name" value="Cysteine proteinases"/>
    <property type="match status" value="1"/>
</dbReference>
<name>A0A450WSG1_9GAMM</name>
<dbReference type="EMBL" id="CAADFK010000193">
    <property type="protein sequence ID" value="VFK19967.1"/>
    <property type="molecule type" value="Genomic_DNA"/>
</dbReference>
<reference evidence="1" key="1">
    <citation type="submission" date="2019-02" db="EMBL/GenBank/DDBJ databases">
        <authorList>
            <person name="Gruber-Vodicka R. H."/>
            <person name="Seah K. B. B."/>
        </authorList>
    </citation>
    <scope>NUCLEOTIDE SEQUENCE</scope>
    <source>
        <strain evidence="1">BECK_S313</strain>
    </source>
</reference>
<dbReference type="InterPro" id="IPR038765">
    <property type="entry name" value="Papain-like_cys_pep_sf"/>
</dbReference>
<dbReference type="AlphaFoldDB" id="A0A450WSG1"/>
<organism evidence="1">
    <name type="scientific">Candidatus Kentrum sp. LPFa</name>
    <dbReference type="NCBI Taxonomy" id="2126335"/>
    <lineage>
        <taxon>Bacteria</taxon>
        <taxon>Pseudomonadati</taxon>
        <taxon>Pseudomonadota</taxon>
        <taxon>Gammaproteobacteria</taxon>
        <taxon>Candidatus Kentrum</taxon>
    </lineage>
</organism>